<organism evidence="7 8">
    <name type="scientific">Aphis craccivora</name>
    <name type="common">Cowpea aphid</name>
    <dbReference type="NCBI Taxonomy" id="307492"/>
    <lineage>
        <taxon>Eukaryota</taxon>
        <taxon>Metazoa</taxon>
        <taxon>Ecdysozoa</taxon>
        <taxon>Arthropoda</taxon>
        <taxon>Hexapoda</taxon>
        <taxon>Insecta</taxon>
        <taxon>Pterygota</taxon>
        <taxon>Neoptera</taxon>
        <taxon>Paraneoptera</taxon>
        <taxon>Hemiptera</taxon>
        <taxon>Sternorrhyncha</taxon>
        <taxon>Aphidomorpha</taxon>
        <taxon>Aphidoidea</taxon>
        <taxon>Aphididae</taxon>
        <taxon>Aphidini</taxon>
        <taxon>Aphis</taxon>
        <taxon>Aphis</taxon>
    </lineage>
</organism>
<evidence type="ECO:0000256" key="1">
    <source>
        <dbReference type="ARBA" id="ARBA00011764"/>
    </source>
</evidence>
<feature type="domain" description="Myb-like" evidence="6">
    <location>
        <begin position="6"/>
        <end position="77"/>
    </location>
</feature>
<name>A0A6G0YF32_APHCR</name>
<evidence type="ECO:0000256" key="3">
    <source>
        <dbReference type="ARBA" id="ARBA00023015"/>
    </source>
</evidence>
<dbReference type="Proteomes" id="UP000478052">
    <property type="component" value="Unassembled WGS sequence"/>
</dbReference>
<dbReference type="InterPro" id="IPR028002">
    <property type="entry name" value="Myb_DNA-bind_5"/>
</dbReference>
<dbReference type="SMART" id="SM00717">
    <property type="entry name" value="SANT"/>
    <property type="match status" value="1"/>
</dbReference>
<evidence type="ECO:0000256" key="5">
    <source>
        <dbReference type="ARBA" id="ARBA00025466"/>
    </source>
</evidence>
<evidence type="ECO:0000259" key="6">
    <source>
        <dbReference type="SMART" id="SM00717"/>
    </source>
</evidence>
<dbReference type="InterPro" id="IPR001005">
    <property type="entry name" value="SANT/Myb"/>
</dbReference>
<evidence type="ECO:0000256" key="4">
    <source>
        <dbReference type="ARBA" id="ARBA00023163"/>
    </source>
</evidence>
<accession>A0A6G0YF32</accession>
<dbReference type="Pfam" id="PF13873">
    <property type="entry name" value="Myb_DNA-bind_5"/>
    <property type="match status" value="1"/>
</dbReference>
<comment type="function">
    <text evidence="5">Involved in transvection phenomena (= synapsis-dependent gene expression), where the synaptic pairing of chromosomes carrying genes with which zeste interacts influences the expression of these genes. Zeste binds to DNA and stimulates transcription from a nearby promoter.</text>
</comment>
<dbReference type="CDD" id="cd00167">
    <property type="entry name" value="SANT"/>
    <property type="match status" value="1"/>
</dbReference>
<dbReference type="OrthoDB" id="6630547at2759"/>
<dbReference type="PANTHER" id="PTHR21411:SF0">
    <property type="entry name" value="REGULATORY PROTEIN ZESTE"/>
    <property type="match status" value="1"/>
</dbReference>
<sequence length="153" mass="17879">MDKRKRNVNFSAAEEELLVELVKKYQNIVENKKTDLVMWKEKEECWRKISEEFKSQGVLVARICAQLQLKYKNLKKVVREKSTPIRFKCLKTGGGKDLSQALNLRKEKLKSLIQLPVDLFNLLCVGLYISNFIEKGEFCHSLPSPYYYMGIDL</sequence>
<comment type="subunit">
    <text evidence="1">Self-associates forming complexes of several hundred monomers.</text>
</comment>
<dbReference type="EMBL" id="VUJU01004411">
    <property type="protein sequence ID" value="KAF0754429.1"/>
    <property type="molecule type" value="Genomic_DNA"/>
</dbReference>
<keyword evidence="8" id="KW-1185">Reference proteome</keyword>
<keyword evidence="3" id="KW-0805">Transcription regulation</keyword>
<evidence type="ECO:0000256" key="2">
    <source>
        <dbReference type="ARBA" id="ARBA00016807"/>
    </source>
</evidence>
<gene>
    <name evidence="7" type="ORF">FWK35_00017770</name>
</gene>
<evidence type="ECO:0000313" key="7">
    <source>
        <dbReference type="EMBL" id="KAF0754429.1"/>
    </source>
</evidence>
<comment type="caution">
    <text evidence="7">The sequence shown here is derived from an EMBL/GenBank/DDBJ whole genome shotgun (WGS) entry which is preliminary data.</text>
</comment>
<evidence type="ECO:0000313" key="8">
    <source>
        <dbReference type="Proteomes" id="UP000478052"/>
    </source>
</evidence>
<dbReference type="PANTHER" id="PTHR21411">
    <property type="entry name" value="APONTIC"/>
    <property type="match status" value="1"/>
</dbReference>
<reference evidence="7 8" key="1">
    <citation type="submission" date="2019-08" db="EMBL/GenBank/DDBJ databases">
        <title>Whole genome of Aphis craccivora.</title>
        <authorList>
            <person name="Voronova N.V."/>
            <person name="Shulinski R.S."/>
            <person name="Bandarenka Y.V."/>
            <person name="Zhorov D.G."/>
            <person name="Warner D."/>
        </authorList>
    </citation>
    <scope>NUCLEOTIDE SEQUENCE [LARGE SCALE GENOMIC DNA]</scope>
    <source>
        <strain evidence="7">180601</strain>
        <tissue evidence="7">Whole Body</tissue>
    </source>
</reference>
<dbReference type="Gene3D" id="1.10.10.60">
    <property type="entry name" value="Homeodomain-like"/>
    <property type="match status" value="1"/>
</dbReference>
<keyword evidence="4" id="KW-0804">Transcription</keyword>
<dbReference type="AlphaFoldDB" id="A0A6G0YF32"/>
<protein>
    <recommendedName>
        <fullName evidence="2">Regulatory protein zeste</fullName>
    </recommendedName>
</protein>
<proteinExistence type="predicted"/>